<keyword evidence="1" id="KW-0238">DNA-binding</keyword>
<evidence type="ECO:0000259" key="3">
    <source>
        <dbReference type="PROSITE" id="PS50110"/>
    </source>
</evidence>
<dbReference type="GO" id="GO:0006355">
    <property type="term" value="P:regulation of DNA-templated transcription"/>
    <property type="evidence" value="ECO:0007669"/>
    <property type="project" value="TreeGrafter"/>
</dbReference>
<dbReference type="PROSITE" id="PS50110">
    <property type="entry name" value="RESPONSE_REGULATORY"/>
    <property type="match status" value="1"/>
</dbReference>
<evidence type="ECO:0000313" key="6">
    <source>
        <dbReference type="Proteomes" id="UP000294850"/>
    </source>
</evidence>
<dbReference type="PANTHER" id="PTHR48111:SF69">
    <property type="entry name" value="RESPONSE REGULATOR RECEIVER"/>
    <property type="match status" value="1"/>
</dbReference>
<comment type="caution">
    <text evidence="5">The sequence shown here is derived from an EMBL/GenBank/DDBJ whole genome shotgun (WGS) entry which is preliminary data.</text>
</comment>
<dbReference type="Gene3D" id="2.40.50.1020">
    <property type="entry name" value="LytTr DNA-binding domain"/>
    <property type="match status" value="1"/>
</dbReference>
<keyword evidence="2" id="KW-0597">Phosphoprotein</keyword>
<dbReference type="Gene3D" id="3.40.50.2300">
    <property type="match status" value="1"/>
</dbReference>
<dbReference type="GO" id="GO:0000976">
    <property type="term" value="F:transcription cis-regulatory region binding"/>
    <property type="evidence" value="ECO:0007669"/>
    <property type="project" value="TreeGrafter"/>
</dbReference>
<dbReference type="SMART" id="SM00448">
    <property type="entry name" value="REC"/>
    <property type="match status" value="1"/>
</dbReference>
<accession>A0A4V2Z4D3</accession>
<evidence type="ECO:0000256" key="1">
    <source>
        <dbReference type="ARBA" id="ARBA00023125"/>
    </source>
</evidence>
<dbReference type="SUPFAM" id="SSF52172">
    <property type="entry name" value="CheY-like"/>
    <property type="match status" value="1"/>
</dbReference>
<dbReference type="Pfam" id="PF00072">
    <property type="entry name" value="Response_reg"/>
    <property type="match status" value="1"/>
</dbReference>
<keyword evidence="6" id="KW-1185">Reference proteome</keyword>
<dbReference type="EMBL" id="SMFL01000003">
    <property type="protein sequence ID" value="TDE16138.1"/>
    <property type="molecule type" value="Genomic_DNA"/>
</dbReference>
<proteinExistence type="predicted"/>
<feature type="modified residue" description="4-aspartylphosphate" evidence="2">
    <location>
        <position position="55"/>
    </location>
</feature>
<gene>
    <name evidence="5" type="ORF">E0F88_07740</name>
</gene>
<feature type="domain" description="HTH LytTR-type" evidence="4">
    <location>
        <begin position="145"/>
        <end position="213"/>
    </location>
</feature>
<dbReference type="InterPro" id="IPR001789">
    <property type="entry name" value="Sig_transdc_resp-reg_receiver"/>
</dbReference>
<dbReference type="PANTHER" id="PTHR48111">
    <property type="entry name" value="REGULATOR OF RPOS"/>
    <property type="match status" value="1"/>
</dbReference>
<dbReference type="SMART" id="SM00850">
    <property type="entry name" value="LytTR"/>
    <property type="match status" value="1"/>
</dbReference>
<dbReference type="RefSeq" id="WP_131957672.1">
    <property type="nucleotide sequence ID" value="NZ_SMFL01000003.1"/>
</dbReference>
<dbReference type="OrthoDB" id="1646880at2"/>
<organism evidence="5 6">
    <name type="scientific">Dyadobacter psychrotolerans</name>
    <dbReference type="NCBI Taxonomy" id="2541721"/>
    <lineage>
        <taxon>Bacteria</taxon>
        <taxon>Pseudomonadati</taxon>
        <taxon>Bacteroidota</taxon>
        <taxon>Cytophagia</taxon>
        <taxon>Cytophagales</taxon>
        <taxon>Spirosomataceae</taxon>
        <taxon>Dyadobacter</taxon>
    </lineage>
</organism>
<dbReference type="GO" id="GO:0000156">
    <property type="term" value="F:phosphorelay response regulator activity"/>
    <property type="evidence" value="ECO:0007669"/>
    <property type="project" value="TreeGrafter"/>
</dbReference>
<evidence type="ECO:0000259" key="4">
    <source>
        <dbReference type="PROSITE" id="PS50930"/>
    </source>
</evidence>
<feature type="domain" description="Response regulatory" evidence="3">
    <location>
        <begin position="2"/>
        <end position="113"/>
    </location>
</feature>
<dbReference type="InterPro" id="IPR011006">
    <property type="entry name" value="CheY-like_superfamily"/>
</dbReference>
<reference evidence="5 6" key="1">
    <citation type="submission" date="2019-03" db="EMBL/GenBank/DDBJ databases">
        <title>Dyadobacter AR-3-6 sp. nov., isolated from arctic soil.</title>
        <authorList>
            <person name="Chaudhary D.K."/>
        </authorList>
    </citation>
    <scope>NUCLEOTIDE SEQUENCE [LARGE SCALE GENOMIC DNA]</scope>
    <source>
        <strain evidence="5 6">AR-3-6</strain>
    </source>
</reference>
<protein>
    <submittedName>
        <fullName evidence="5">Response regulator transcription factor</fullName>
    </submittedName>
</protein>
<name>A0A4V2Z4D3_9BACT</name>
<sequence length="252" mass="28568">MRIVIIEDENALAFDLSQTLMQLDPTIEIVAILKSVEEGKKWFSTNTAPDLIFSDIQLGDGLSFEILGSEFVPVIFCTAYDEYALNAFHANGIDYILKPFSSESVDASLQKFRKLTRTNVEAQTDQYESIKRLLSGIKSPKPSSLLIQYRDIIKPLKIDDIAFFRLDNGNVHLITFRQEKHYPGKSLEELEEIVGDDFFRVNRQMLINRKAIVNASSIFSRKLSLNISVPVDEVITISKEKAPAFLKWLSGT</sequence>
<dbReference type="GO" id="GO:0032993">
    <property type="term" value="C:protein-DNA complex"/>
    <property type="evidence" value="ECO:0007669"/>
    <property type="project" value="TreeGrafter"/>
</dbReference>
<dbReference type="Pfam" id="PF04397">
    <property type="entry name" value="LytTR"/>
    <property type="match status" value="1"/>
</dbReference>
<dbReference type="PROSITE" id="PS50930">
    <property type="entry name" value="HTH_LYTTR"/>
    <property type="match status" value="1"/>
</dbReference>
<evidence type="ECO:0000256" key="2">
    <source>
        <dbReference type="PROSITE-ProRule" id="PRU00169"/>
    </source>
</evidence>
<dbReference type="InterPro" id="IPR039420">
    <property type="entry name" value="WalR-like"/>
</dbReference>
<dbReference type="InterPro" id="IPR007492">
    <property type="entry name" value="LytTR_DNA-bd_dom"/>
</dbReference>
<evidence type="ECO:0000313" key="5">
    <source>
        <dbReference type="EMBL" id="TDE16138.1"/>
    </source>
</evidence>
<dbReference type="AlphaFoldDB" id="A0A4V2Z4D3"/>
<dbReference type="GO" id="GO:0005829">
    <property type="term" value="C:cytosol"/>
    <property type="evidence" value="ECO:0007669"/>
    <property type="project" value="TreeGrafter"/>
</dbReference>
<dbReference type="Proteomes" id="UP000294850">
    <property type="component" value="Unassembled WGS sequence"/>
</dbReference>